<sequence>MSRDQIDDENLPLLMPQEHQDVNNPSLARIRGGYTAQPEAVAVDHMGTTSDEAGSYQYSSAHTDGYTSHSEQVGINPIVNVDVTGEDTPALMRSGPTVTCRVCEAEITLEGRTGQHVVRCQSCNEVTPIRAAPPGKKYVRCPCNCLLVCKASSNRIACPRPNCRRVITLVATAPVGTAVRAPAGTCRVQCAHCREMFMFNTLSNTVAHCPHCKESSSVGRRYARSRALIYGICFTISLLMTIGIIMGTHSMDPPFLKIVFWLGLFACTGFCAYRFYYFMRLKISQVLGPI</sequence>
<dbReference type="Proteomes" id="UP001201812">
    <property type="component" value="Unassembled WGS sequence"/>
</dbReference>
<accession>A0AAD4RC96</accession>
<dbReference type="AlphaFoldDB" id="A0AAD4RC96"/>
<evidence type="ECO:0000256" key="4">
    <source>
        <dbReference type="ARBA" id="ARBA00012936"/>
    </source>
</evidence>
<keyword evidence="9 11" id="KW-0472">Membrane</keyword>
<keyword evidence="8 11" id="KW-1133">Transmembrane helix</keyword>
<dbReference type="GO" id="GO:0005886">
    <property type="term" value="C:plasma membrane"/>
    <property type="evidence" value="ECO:0007669"/>
    <property type="project" value="TreeGrafter"/>
</dbReference>
<evidence type="ECO:0000313" key="12">
    <source>
        <dbReference type="EMBL" id="KAI1726124.1"/>
    </source>
</evidence>
<dbReference type="InterPro" id="IPR019178">
    <property type="entry name" value="PtdIns-P2-Ptase"/>
</dbReference>
<evidence type="ECO:0000256" key="10">
    <source>
        <dbReference type="ARBA" id="ARBA00023228"/>
    </source>
</evidence>
<evidence type="ECO:0000256" key="11">
    <source>
        <dbReference type="RuleBase" id="RU365008"/>
    </source>
</evidence>
<gene>
    <name evidence="12" type="ORF">DdX_02819</name>
</gene>
<evidence type="ECO:0000256" key="2">
    <source>
        <dbReference type="ARBA" id="ARBA00004107"/>
    </source>
</evidence>
<dbReference type="GO" id="GO:0005765">
    <property type="term" value="C:lysosomal membrane"/>
    <property type="evidence" value="ECO:0007669"/>
    <property type="project" value="UniProtKB-SubCell"/>
</dbReference>
<evidence type="ECO:0000313" key="13">
    <source>
        <dbReference type="Proteomes" id="UP001201812"/>
    </source>
</evidence>
<dbReference type="PANTHER" id="PTHR21014:SF6">
    <property type="entry name" value="PHOSPHATIDYLINOSITOL-4,5-BISPHOSPHATE 4-PHOSPHATASE"/>
    <property type="match status" value="1"/>
</dbReference>
<dbReference type="EC" id="3.1.3.78" evidence="4 11"/>
<keyword evidence="5 11" id="KW-0812">Transmembrane</keyword>
<dbReference type="GO" id="GO:0034597">
    <property type="term" value="F:phosphatidylinositol-4,5-bisphosphate 4-phosphatase activity"/>
    <property type="evidence" value="ECO:0007669"/>
    <property type="project" value="UniProtKB-EC"/>
</dbReference>
<keyword evidence="7 11" id="KW-0378">Hydrolase</keyword>
<reference evidence="12" key="1">
    <citation type="submission" date="2022-01" db="EMBL/GenBank/DDBJ databases">
        <title>Genome Sequence Resource for Two Populations of Ditylenchus destructor, the Migratory Endoparasitic Phytonematode.</title>
        <authorList>
            <person name="Zhang H."/>
            <person name="Lin R."/>
            <person name="Xie B."/>
        </authorList>
    </citation>
    <scope>NUCLEOTIDE SEQUENCE</scope>
    <source>
        <strain evidence="12">BazhouSP</strain>
    </source>
</reference>
<dbReference type="GO" id="GO:0031902">
    <property type="term" value="C:late endosome membrane"/>
    <property type="evidence" value="ECO:0007669"/>
    <property type="project" value="UniProtKB-SubCell"/>
</dbReference>
<evidence type="ECO:0000256" key="9">
    <source>
        <dbReference type="ARBA" id="ARBA00023136"/>
    </source>
</evidence>
<evidence type="ECO:0000256" key="3">
    <source>
        <dbReference type="ARBA" id="ARBA00004155"/>
    </source>
</evidence>
<dbReference type="EMBL" id="JAKKPZ010000002">
    <property type="protein sequence ID" value="KAI1726124.1"/>
    <property type="molecule type" value="Genomic_DNA"/>
</dbReference>
<feature type="transmembrane region" description="Helical" evidence="11">
    <location>
        <begin position="227"/>
        <end position="246"/>
    </location>
</feature>
<evidence type="ECO:0000256" key="5">
    <source>
        <dbReference type="ARBA" id="ARBA00022692"/>
    </source>
</evidence>
<keyword evidence="13" id="KW-1185">Reference proteome</keyword>
<keyword evidence="6 11" id="KW-0967">Endosome</keyword>
<dbReference type="Pfam" id="PF09788">
    <property type="entry name" value="Tmemb_55A"/>
    <property type="match status" value="1"/>
</dbReference>
<organism evidence="12 13">
    <name type="scientific">Ditylenchus destructor</name>
    <dbReference type="NCBI Taxonomy" id="166010"/>
    <lineage>
        <taxon>Eukaryota</taxon>
        <taxon>Metazoa</taxon>
        <taxon>Ecdysozoa</taxon>
        <taxon>Nematoda</taxon>
        <taxon>Chromadorea</taxon>
        <taxon>Rhabditida</taxon>
        <taxon>Tylenchina</taxon>
        <taxon>Tylenchomorpha</taxon>
        <taxon>Sphaerularioidea</taxon>
        <taxon>Anguinidae</taxon>
        <taxon>Anguininae</taxon>
        <taxon>Ditylenchus</taxon>
    </lineage>
</organism>
<evidence type="ECO:0000256" key="6">
    <source>
        <dbReference type="ARBA" id="ARBA00022753"/>
    </source>
</evidence>
<proteinExistence type="predicted"/>
<comment type="caution">
    <text evidence="12">The sequence shown here is derived from an EMBL/GenBank/DDBJ whole genome shotgun (WGS) entry which is preliminary data.</text>
</comment>
<comment type="function">
    <text evidence="11">Catalyzes the hydrolysis of phosphatidylinositol-4,5-bisphosphate (PtdIns-4,5-P2) to phosphatidylinositol-4-phosphate (PtdIns-4-P).</text>
</comment>
<feature type="transmembrane region" description="Helical" evidence="11">
    <location>
        <begin position="258"/>
        <end position="277"/>
    </location>
</feature>
<keyword evidence="10 11" id="KW-0458">Lysosome</keyword>
<dbReference type="GO" id="GO:0046856">
    <property type="term" value="P:phosphatidylinositol dephosphorylation"/>
    <property type="evidence" value="ECO:0007669"/>
    <property type="project" value="InterPro"/>
</dbReference>
<comment type="subcellular location">
    <subcellularLocation>
        <location evidence="2 11">Late endosome membrane</location>
        <topology evidence="2 11">Multi-pass membrane protein</topology>
    </subcellularLocation>
    <subcellularLocation>
        <location evidence="3 11">Lysosome membrane</location>
        <topology evidence="3 11">Multi-pass membrane protein</topology>
    </subcellularLocation>
</comment>
<evidence type="ECO:0000256" key="8">
    <source>
        <dbReference type="ARBA" id="ARBA00022989"/>
    </source>
</evidence>
<name>A0AAD4RC96_9BILA</name>
<evidence type="ECO:0000256" key="7">
    <source>
        <dbReference type="ARBA" id="ARBA00022801"/>
    </source>
</evidence>
<evidence type="ECO:0000256" key="1">
    <source>
        <dbReference type="ARBA" id="ARBA00001261"/>
    </source>
</evidence>
<dbReference type="GO" id="GO:0030670">
    <property type="term" value="C:phagocytic vesicle membrane"/>
    <property type="evidence" value="ECO:0007669"/>
    <property type="project" value="TreeGrafter"/>
</dbReference>
<comment type="catalytic activity">
    <reaction evidence="1 11">
        <text>a 1,2-diacyl-sn-glycero-3-phospho-(1D-myo-inositol-4,5-bisphosphate) + H2O = a 1,2-diacyl-sn-glycero-3-phospho-(1D-myo-inositol-5-phosphate) + phosphate</text>
        <dbReference type="Rhea" id="RHEA:25674"/>
        <dbReference type="ChEBI" id="CHEBI:15377"/>
        <dbReference type="ChEBI" id="CHEBI:43474"/>
        <dbReference type="ChEBI" id="CHEBI:57795"/>
        <dbReference type="ChEBI" id="CHEBI:58456"/>
        <dbReference type="EC" id="3.1.3.78"/>
    </reaction>
</comment>
<protein>
    <recommendedName>
        <fullName evidence="4 11">Phosphatidylinositol-4,5-bisphosphate 4-phosphatase</fullName>
        <ecNumber evidence="4 11">3.1.3.78</ecNumber>
    </recommendedName>
</protein>
<dbReference type="PANTHER" id="PTHR21014">
    <property type="entry name" value="PHOSPHATIDYLINOSITOL-4,5-BISPHOSPHATE 4-PHOSPHATASE"/>
    <property type="match status" value="1"/>
</dbReference>